<dbReference type="PANTHER" id="PTHR47108:SF1">
    <property type="entry name" value="5-AMINO-6-(5-PHOSPHO-D-RIBITYLAMINO)URACIL PHOSPHATASE, CHLOROPLASTIC"/>
    <property type="match status" value="1"/>
</dbReference>
<dbReference type="Proteomes" id="UP001370490">
    <property type="component" value="Unassembled WGS sequence"/>
</dbReference>
<feature type="region of interest" description="Disordered" evidence="1">
    <location>
        <begin position="31"/>
        <end position="50"/>
    </location>
</feature>
<evidence type="ECO:0000313" key="2">
    <source>
        <dbReference type="EMBL" id="KAK6947779.1"/>
    </source>
</evidence>
<sequence>MYELRAADLVVGHLDELSVVDLKNLADIELSEIGSPEPEPEMEEEEDCRHTSTLDSVDDASFLQRLVATANGLLEYTGWQKSVCACRFQAGRENDGLCGFYTWAILKRHCMSTYGV</sequence>
<evidence type="ECO:0000313" key="3">
    <source>
        <dbReference type="Proteomes" id="UP001370490"/>
    </source>
</evidence>
<dbReference type="AlphaFoldDB" id="A0AAN8WDF4"/>
<proteinExistence type="predicted"/>
<protein>
    <submittedName>
        <fullName evidence="2">Uncharacterized protein</fullName>
    </submittedName>
</protein>
<comment type="caution">
    <text evidence="2">The sequence shown here is derived from an EMBL/GenBank/DDBJ whole genome shotgun (WGS) entry which is preliminary data.</text>
</comment>
<evidence type="ECO:0000256" key="1">
    <source>
        <dbReference type="SAM" id="MobiDB-lite"/>
    </source>
</evidence>
<reference evidence="2 3" key="1">
    <citation type="submission" date="2023-12" db="EMBL/GenBank/DDBJ databases">
        <title>A high-quality genome assembly for Dillenia turbinata (Dilleniales).</title>
        <authorList>
            <person name="Chanderbali A."/>
        </authorList>
    </citation>
    <scope>NUCLEOTIDE SEQUENCE [LARGE SCALE GENOMIC DNA]</scope>
    <source>
        <strain evidence="2">LSX21</strain>
        <tissue evidence="2">Leaf</tissue>
    </source>
</reference>
<accession>A0AAN8WDF4</accession>
<dbReference type="EMBL" id="JBAMMX010000001">
    <property type="protein sequence ID" value="KAK6947779.1"/>
    <property type="molecule type" value="Genomic_DNA"/>
</dbReference>
<name>A0AAN8WDF4_9MAGN</name>
<gene>
    <name evidence="2" type="ORF">RJ641_001252</name>
</gene>
<dbReference type="PANTHER" id="PTHR47108">
    <property type="entry name" value="5-AMINO-6-(5-PHOSPHO-D-RIBITYLAMINO)URACIL PHOSPHATASE, CHLOROPLASTIC"/>
    <property type="match status" value="1"/>
</dbReference>
<keyword evidence="3" id="KW-1185">Reference proteome</keyword>
<organism evidence="2 3">
    <name type="scientific">Dillenia turbinata</name>
    <dbReference type="NCBI Taxonomy" id="194707"/>
    <lineage>
        <taxon>Eukaryota</taxon>
        <taxon>Viridiplantae</taxon>
        <taxon>Streptophyta</taxon>
        <taxon>Embryophyta</taxon>
        <taxon>Tracheophyta</taxon>
        <taxon>Spermatophyta</taxon>
        <taxon>Magnoliopsida</taxon>
        <taxon>eudicotyledons</taxon>
        <taxon>Gunneridae</taxon>
        <taxon>Pentapetalae</taxon>
        <taxon>Dilleniales</taxon>
        <taxon>Dilleniaceae</taxon>
        <taxon>Dillenia</taxon>
    </lineage>
</organism>